<keyword evidence="2" id="KW-1185">Reference proteome</keyword>
<dbReference type="RefSeq" id="WP_319066913.1">
    <property type="nucleotide sequence ID" value="NZ_CP067099.1"/>
</dbReference>
<reference evidence="2" key="1">
    <citation type="submission" date="2021-01" db="EMBL/GenBank/DDBJ databases">
        <title>Providencia vermicola LLDRA6, a soil-borne Mn(II)-oxidizing bacterium, exploits a strategy of superoxide production coupled to hydrogen peroxide consumption to generate Mn oxides, as revealed by transcriptional up-regulation of genes for phenylacetic acid catabolism.</title>
        <authorList>
            <person name="Chen S."/>
            <person name="Ding Z."/>
            <person name="Chen J."/>
            <person name="Luo J."/>
            <person name="Ruan X."/>
            <person name="Li Z."/>
            <person name="Liao F."/>
            <person name="He J."/>
            <person name="Li D."/>
        </authorList>
    </citation>
    <scope>NUCLEOTIDE SEQUENCE [LARGE SCALE GENOMIC DNA]</scope>
    <source>
        <strain evidence="2">LLDRA6</strain>
    </source>
</reference>
<protein>
    <recommendedName>
        <fullName evidence="3">Lipoprotein</fullName>
    </recommendedName>
</protein>
<evidence type="ECO:0008006" key="3">
    <source>
        <dbReference type="Google" id="ProtNLM"/>
    </source>
</evidence>
<name>A0ABX7AGY8_9GAMM</name>
<organism evidence="1 2">
    <name type="scientific">Providencia manganoxydans</name>
    <dbReference type="NCBI Taxonomy" id="2923283"/>
    <lineage>
        <taxon>Bacteria</taxon>
        <taxon>Pseudomonadati</taxon>
        <taxon>Pseudomonadota</taxon>
        <taxon>Gammaproteobacteria</taxon>
        <taxon>Enterobacterales</taxon>
        <taxon>Morganellaceae</taxon>
        <taxon>Providencia</taxon>
    </lineage>
</organism>
<sequence length="136" mass="15607">MSRWIQNFLIAIVGVLSIACSVAGNNDRLVYKFENDEFILEKECVSVLKVGNSEFKNRHFLWIELKKNANCSDKLNELFMRNVSKSFSLFFNEVDVSSPSSIWTEMMTEKSYAQPVLNEIILQSIINAYKNKGAII</sequence>
<accession>A0ABX7AGY8</accession>
<evidence type="ECO:0000313" key="1">
    <source>
        <dbReference type="EMBL" id="QQO63203.1"/>
    </source>
</evidence>
<proteinExistence type="predicted"/>
<dbReference type="EMBL" id="CP067099">
    <property type="protein sequence ID" value="QQO63203.1"/>
    <property type="molecule type" value="Genomic_DNA"/>
</dbReference>
<dbReference type="Proteomes" id="UP000596157">
    <property type="component" value="Chromosome"/>
</dbReference>
<evidence type="ECO:0000313" key="2">
    <source>
        <dbReference type="Proteomes" id="UP000596157"/>
    </source>
</evidence>
<gene>
    <name evidence="1" type="ORF">JI723_04230</name>
</gene>
<dbReference type="GeneID" id="92277893"/>
<dbReference type="PROSITE" id="PS51257">
    <property type="entry name" value="PROKAR_LIPOPROTEIN"/>
    <property type="match status" value="1"/>
</dbReference>